<evidence type="ECO:0000256" key="1">
    <source>
        <dbReference type="SAM" id="Coils"/>
    </source>
</evidence>
<keyword evidence="2" id="KW-0812">Transmembrane</keyword>
<evidence type="ECO:0000256" key="2">
    <source>
        <dbReference type="SAM" id="Phobius"/>
    </source>
</evidence>
<feature type="transmembrane region" description="Helical" evidence="2">
    <location>
        <begin position="2994"/>
        <end position="3012"/>
    </location>
</feature>
<keyword evidence="4" id="KW-1185">Reference proteome</keyword>
<dbReference type="InterPro" id="IPR028994">
    <property type="entry name" value="Integrin_alpha_N"/>
</dbReference>
<gene>
    <name evidence="3" type="ORF">HCN44_006942</name>
</gene>
<feature type="transmembrane region" description="Helical" evidence="2">
    <location>
        <begin position="3018"/>
        <end position="3039"/>
    </location>
</feature>
<feature type="transmembrane region" description="Helical" evidence="2">
    <location>
        <begin position="2954"/>
        <end position="2974"/>
    </location>
</feature>
<name>A0A834XYE7_APHGI</name>
<comment type="caution">
    <text evidence="3">The sequence shown here is derived from an EMBL/GenBank/DDBJ whole genome shotgun (WGS) entry which is preliminary data.</text>
</comment>
<dbReference type="SUPFAM" id="SSF69318">
    <property type="entry name" value="Integrin alpha N-terminal domain"/>
    <property type="match status" value="1"/>
</dbReference>
<dbReference type="InterPro" id="IPR022385">
    <property type="entry name" value="Rhs_assc_core"/>
</dbReference>
<reference evidence="3 4" key="1">
    <citation type="submission" date="2020-08" db="EMBL/GenBank/DDBJ databases">
        <title>Aphidius gifuensis genome sequencing and assembly.</title>
        <authorList>
            <person name="Du Z."/>
        </authorList>
    </citation>
    <scope>NUCLEOTIDE SEQUENCE [LARGE SCALE GENOMIC DNA]</scope>
    <source>
        <strain evidence="3">YNYX2018</strain>
        <tissue evidence="3">Adults</tissue>
    </source>
</reference>
<evidence type="ECO:0000313" key="3">
    <source>
        <dbReference type="EMBL" id="KAF7995835.1"/>
    </source>
</evidence>
<keyword evidence="1" id="KW-0175">Coiled coil</keyword>
<proteinExistence type="predicted"/>
<dbReference type="Proteomes" id="UP000639338">
    <property type="component" value="Unassembled WGS sequence"/>
</dbReference>
<organism evidence="3 4">
    <name type="scientific">Aphidius gifuensis</name>
    <name type="common">Parasitoid wasp</name>
    <dbReference type="NCBI Taxonomy" id="684658"/>
    <lineage>
        <taxon>Eukaryota</taxon>
        <taxon>Metazoa</taxon>
        <taxon>Ecdysozoa</taxon>
        <taxon>Arthropoda</taxon>
        <taxon>Hexapoda</taxon>
        <taxon>Insecta</taxon>
        <taxon>Pterygota</taxon>
        <taxon>Neoptera</taxon>
        <taxon>Endopterygota</taxon>
        <taxon>Hymenoptera</taxon>
        <taxon>Apocrita</taxon>
        <taxon>Ichneumonoidea</taxon>
        <taxon>Braconidae</taxon>
        <taxon>Aphidiinae</taxon>
        <taxon>Aphidius</taxon>
    </lineage>
</organism>
<dbReference type="InterPro" id="IPR050708">
    <property type="entry name" value="T6SS_VgrG/RHS"/>
</dbReference>
<feature type="coiled-coil region" evidence="1">
    <location>
        <begin position="1212"/>
        <end position="1239"/>
    </location>
</feature>
<accession>A0A834XYE7</accession>
<dbReference type="Gene3D" id="2.180.10.10">
    <property type="entry name" value="RHS repeat-associated core"/>
    <property type="match status" value="2"/>
</dbReference>
<keyword evidence="2" id="KW-0472">Membrane</keyword>
<protein>
    <submittedName>
        <fullName evidence="3">Uncharacterized protein</fullName>
    </submittedName>
</protein>
<keyword evidence="2" id="KW-1133">Transmembrane helix</keyword>
<dbReference type="PANTHER" id="PTHR32305:SF15">
    <property type="entry name" value="PROTEIN RHSA-RELATED"/>
    <property type="match status" value="1"/>
</dbReference>
<dbReference type="EMBL" id="JACMRX010000002">
    <property type="protein sequence ID" value="KAF7995835.1"/>
    <property type="molecule type" value="Genomic_DNA"/>
</dbReference>
<feature type="transmembrane region" description="Helical" evidence="2">
    <location>
        <begin position="3051"/>
        <end position="3073"/>
    </location>
</feature>
<dbReference type="NCBIfam" id="TIGR03696">
    <property type="entry name" value="Rhs_assc_core"/>
    <property type="match status" value="1"/>
</dbReference>
<dbReference type="PANTHER" id="PTHR32305">
    <property type="match status" value="1"/>
</dbReference>
<sequence length="3966" mass="457888">MAAQIAVVELSVMNVTKRSRETRSILHEEVSNIDLDIEKYNLCADQIKLGNFKKASELLSSSKNQDITLASVIKSTYNDLRDYKNITQFLDELSSDSKIQELITWLGIIAQTWTTMSLNFKRPFRYKVVYSNQSNIIPNSSNDIIDGVYITKTSESNDIRICARQKDELAGYKYIAKNSTWLQEWRNTPFEGKEIYPTSQYPWLITDLLNEDHHEIMLFNTEGIKFYQLSSPPSLGLELLSTEMKFLSKTLLWGRFYANNDIGVLTRSEDNNITFEMVESTVVRNKERFPLTQLTFDQSLPPSWTSDDTDFFLTKLFHNNSDLIGLRTKQGFEFYRFNDELLLEQVFNTSKIAKSSSTREYYFFADLTHQLYQDILYLNDNGLFVYQYNNTQNDYKQLNRHPHFTKSYGWLQHYSNTIRLFDVNNDGHDDLIFTGVQGLTVFTFNIDNKKWKKLIDPNDLYGSQRYSTVVGTLPAIPPKILQPSIFTQDVEGKLQWARIVEIPENDTINSEVSTTTVSSIDIHPPEKPRLSDSAIPEEIKRKSLSEKPILRWAEQWDVSFLKKAVNPDSGQVELNIPLIDVSAITEWNLKLSLAYHSQSTTSDLLGEGWLLPLDQDHIYVEYQGSIFSEDAHYILVTQGQSKYLKLIKHEEQVKIFELLETDNSENITIKYYQSKQQWIIESPIERVIYGTSDEHSESDNATQWSLEWPYWRGVGCDKMQLRSSAIAWYVSQRINKESQKSLYYYYQNDKATLSDSNKNYTRAIRLKAIRDKLQMELTFDYDAKKSSEFTASQPIDDKGNIIFPVPLARSHYLRGYTITTANYQQKLEFITKINDEKRFLVSIEQQLSSEKEILFQFNYDNRDSSGKQVMTNCALLPYGLTANFSYKNVTLPAFDLTDKILSYPIEENIQIAYGSDYTIMAYQEFNEDSKKIILKILNREMTKIIIDDCSIESELLSCPSVTSKIESFTVTAYHDSFFVNILSEKNNTLFIFYRQENEWLQEPTIHEYNKQAIVKFNDKFIAVAQHDGKNKLILLVRTDDTTEWKENTFENSHGIDSLVLYKRIIVTYDNHKLQVYYRDSDLVWKSKVIKELSEPHVSLNNLDLDPKYQQELIDNFNKKAVQILNNNILLNLFYEKDKHLYSQIHLFLLDSEFKTIKNEILDFERVNINELTGTYESEGSFFHSVYIKEDGKFKLRIKDITGKIREQIVVEKKNRNLIYDEVEETIKKLNKEQEKFLKTRTLIDWNLFQIQMNQNGAQYGNDTFIQITGSNWIKKSLPLTEKQYLGKHLILKTNITEHTVELYEQKNEEKLIDKIKLSQEEEILIIRYPVYIAYKLNENYIKVLSFKDDNILSKIHHTKNEMLMAESDGQKLITKTDEECIVRPMQAMLSSTVERSIINQMTITDGSTQRSTGYDQVFNAKYSIFSKTVSVIPGNNKHLHGWHETRWSYDKKTDNSKKSEYYFNSTGQQIQLPLREKSSQQDSVNDTSSEFNPGLLFDRHNKSLISDFSPYRLNEQMVAYYGFESYEIDQPNNWHLNNTKIIKDQFALTGKNYLKLNSSTKPSFLKKVFQPRDQNDTYVATCWIRCNIPLQVNNLTSYLKADISTSYHEKFLSIPATVERQLGNWFYLELEINLNLIHQFYLNYVNYNNITDITQVHLEKPIFNITLKVEAPFGQVIDLDHIRFSPISHEFQAKIYHPITGQSTEIIENNGLIMRTIYNRLEKKIAQINENNQLEYFSSTSMTGKLGSISSQPNVLTFRPDNGIYENFIADNFTTNWNTDNVTAWYIAPGQLWHKQSVVKSRIKARDNLFDNNSAAIRFYFALQTSEASLSLNWEKIDNIKLTRKSNNTTLLIFENNSFVISIPSAGELIVMLEKNFIWLWIDGVLLMEKTLSSSIDSPWFNFEIEVQSQVLIEDIFIMNNPKLQIEYHNDFGEKTQVIELEDASTILVTETLYDELGRAAITTKTTRIKRTANKPLLAYQSNFVEYKNPSDEKSVWKTSKLNGIVDRLNFADKGFAYSRIEYAPNPLNDKQAIGLPGSDFSITGKYKTTMSSYLNNDFLAILFPTKDGFYQKIEKQQNGSLKISVFNKFNKQVAIYLKVPGFKHVLSTYEYDDKGRLTKILPPMYHDHEMIDTSGRLTVDDEQFTDEQKLLQNSLATHFTYDKNDNLIKKKTPDSGTTKYQYNNYGQMRFMISSDSFGKNKKIVYFNYDKNNQLISTGHMIKPVKNLKNLLKSMIKPTNDTQEYQAFDYGDDDSDPSLRGRRKKCITRNEKEIIIEKLDFNSDEQLVARQILTESGKLENNTLDSFEKQNLNDRKQILKYPITLNGHKLHLVYSYNRLGQLVAIENLKNPSVYASFTYHATGKLASEQYQPNTLNSFNRTYQYNSPDFLEKISDPFLTEEISYTSKGYGQEGFGDGIVMRAAFKASWPTNVDGRWFQADENDLEGIDPNSCILALKHAGYLDKNKKPIKQYMPDEQLLPRVCYKNNIKNIAVLLRDKQVPTYYGHRYAYNAQQTLISAKYFNDKTESLIEPLQSHSFATKTSKLTNKQSQHIWNLLTDAGYIITDRQYTDPNAAIGKIKYRSIISMVNLQAELYELNEEYIDYEESIKLLIIQAIAQRKPLSLDTLTYIPKEAIKKIKNLLSEKGYLSPKTIRDRALNNDFLKCLKQYTNFIPEIIGVLLHHFLYELGKSPFDVESYRIDANGNHRLFYTGSNSYELIYHENSNKINKVKLQDQIFDIKHDFQGNVIQALHKGIKKIEYHPVSQRTTRIQLTDGRILRFYYDAQGERILKRVFNNKGKISHEIYYLRDEQGNVLVDKKIEYLAKSKHEILTAYIYGPRGLIGFIRNNNFYSVTTDHLGSIRLVIKSGKVVAAYDYLPYGEMMRSYGNDPHGHIMYRYTGQEWDEETQLYNYHARLYDPSIGRFYQPDPKSQYFSPYKYAGNSPISMVDPDGEYAVALIALAVALAGIGAYIAVAARNNRWDPTVWDFKDSGTWLSMGGGALTGALLPFSFAASVPGIVIGISFGVGVAYASMATFSGTGNPLEWKFDRPGIYNAMFEGFSTGMCLVSGISAIRSFSKKSKTITSLSEFFGISRSTGKTIFLSGSYFAGGAFMYKKGMSVNNGTSAFWEWDLDKPDTWLALAEGFNNGIEMPQLFLGIIQRSGKSATKSTKSNINSIKQDLKVILKNPKHHLFKVTSSFLMAYFMGSSANNELDMTKWDIASISTYEGISNGILFGKDISKMLKYSKHCNTKKLLIDKPKITMKNWSMKFRSSLKNIISFRKTSNYKVKNLNKWEIEYQKYLKRDSEVLLNNDVKFLVCQSTSKRIKRGLSNSAPQAFSCSPKAHDFSVKEFTKDQRAFFRKNIISTSAIEPTVANNKIHDFTFKKTNQGEYDLTTPKSNDEIIKAYWLKTSKIGKTDDDSATLKISASNPKANYIFTAQVLGSSIGIKYDRTKGEIELYHYSQPNKPTIYINEFEGKKIKENGRKYLTEKGDDIPELKDDTELYDENGKKIHFTHNAIIVNKKLYNKNNEEIKKINGEDTKSLISKTRKIQEVLEGLKEKYTFFVEADILNCDLSSFNPLFFFNKEPIICGTVMIYRKSHEGWEMLSQKTRRKKPYHKNSPLKKFTLQAQPTTNDDPEEAPLSINNYETNSSVDNFDKSINPIDNNHAHVSSGSSRLEFWPVNFIKQVKTVISSFITTGFILNSLYQNSEPIKSTNLQKNSMIIDEEWNSKNTKDIPTLTEMGDHWLECINIDGLLTWGILLFTRKQSGYRQTRCKLQSYDNGLNVELSIRSYGIVNEFMNSVFNHAETCGIQSTVFELLNDVNSHDQAKKLVCHKLSEGEIKDIPWLMYNQLIEPIIHKIVLSSGKKKVEEFTAKIFNDISNFEQQLLSQDNEWLSYKQNSRETVKAKPYNYNINETYNVNAKVSSTLSYHEHPTIGSCVEAVGDAVTHAIFVGTDTSSDGALF</sequence>
<evidence type="ECO:0000313" key="4">
    <source>
        <dbReference type="Proteomes" id="UP000639338"/>
    </source>
</evidence>